<feature type="domain" description="JmjC" evidence="16">
    <location>
        <begin position="170"/>
        <end position="362"/>
    </location>
</feature>
<evidence type="ECO:0000256" key="2">
    <source>
        <dbReference type="ARBA" id="ARBA00004123"/>
    </source>
</evidence>
<dbReference type="InterPro" id="IPR050690">
    <property type="entry name" value="JHDM1_Histone_Demethylase"/>
</dbReference>
<dbReference type="EMBL" id="BTGB01000002">
    <property type="protein sequence ID" value="GMM45484.1"/>
    <property type="molecule type" value="Genomic_DNA"/>
</dbReference>
<evidence type="ECO:0000256" key="9">
    <source>
        <dbReference type="ARBA" id="ARBA00023002"/>
    </source>
</evidence>
<keyword evidence="10" id="KW-0408">Iron</keyword>
<name>A0AAV5R4C0_PICKL</name>
<evidence type="ECO:0000256" key="14">
    <source>
        <dbReference type="ARBA" id="ARBA00031083"/>
    </source>
</evidence>
<dbReference type="Pfam" id="PF13621">
    <property type="entry name" value="Cupin_8"/>
    <property type="match status" value="1"/>
</dbReference>
<dbReference type="PROSITE" id="PS51184">
    <property type="entry name" value="JMJC"/>
    <property type="match status" value="1"/>
</dbReference>
<dbReference type="GO" id="GO:0046872">
    <property type="term" value="F:metal ion binding"/>
    <property type="evidence" value="ECO:0007669"/>
    <property type="project" value="UniProtKB-KW"/>
</dbReference>
<dbReference type="GO" id="GO:0005634">
    <property type="term" value="C:nucleus"/>
    <property type="evidence" value="ECO:0007669"/>
    <property type="project" value="UniProtKB-SubCell"/>
</dbReference>
<evidence type="ECO:0000313" key="18">
    <source>
        <dbReference type="Proteomes" id="UP001378960"/>
    </source>
</evidence>
<reference evidence="17 18" key="1">
    <citation type="journal article" date="2023" name="Elife">
        <title>Identification of key yeast species and microbe-microbe interactions impacting larval growth of Drosophila in the wild.</title>
        <authorList>
            <person name="Mure A."/>
            <person name="Sugiura Y."/>
            <person name="Maeda R."/>
            <person name="Honda K."/>
            <person name="Sakurai N."/>
            <person name="Takahashi Y."/>
            <person name="Watada M."/>
            <person name="Katoh T."/>
            <person name="Gotoh A."/>
            <person name="Gotoh Y."/>
            <person name="Taniguchi I."/>
            <person name="Nakamura K."/>
            <person name="Hayashi T."/>
            <person name="Katayama T."/>
            <person name="Uemura T."/>
            <person name="Hattori Y."/>
        </authorList>
    </citation>
    <scope>NUCLEOTIDE SEQUENCE [LARGE SCALE GENOMIC DNA]</scope>
    <source>
        <strain evidence="17 18">PK-24</strain>
    </source>
</reference>
<evidence type="ECO:0000256" key="4">
    <source>
        <dbReference type="ARBA" id="ARBA00013246"/>
    </source>
</evidence>
<dbReference type="AlphaFoldDB" id="A0AAV5R4C0"/>
<evidence type="ECO:0000256" key="5">
    <source>
        <dbReference type="ARBA" id="ARBA00022723"/>
    </source>
</evidence>
<dbReference type="SUPFAM" id="SSF51197">
    <property type="entry name" value="Clavaminate synthase-like"/>
    <property type="match status" value="1"/>
</dbReference>
<evidence type="ECO:0000256" key="15">
    <source>
        <dbReference type="ARBA" id="ARBA00047915"/>
    </source>
</evidence>
<comment type="subcellular location">
    <subcellularLocation>
        <location evidence="2">Nucleus</location>
    </subcellularLocation>
</comment>
<keyword evidence="6" id="KW-0862">Zinc</keyword>
<accession>A0AAV5R4C0</accession>
<keyword evidence="11" id="KW-0805">Transcription regulation</keyword>
<comment type="caution">
    <text evidence="17">The sequence shown here is derived from an EMBL/GenBank/DDBJ whole genome shotgun (WGS) entry which is preliminary data.</text>
</comment>
<proteinExistence type="inferred from homology"/>
<dbReference type="GO" id="GO:0140680">
    <property type="term" value="F:histone H3K36me/H3K36me2 demethylase activity"/>
    <property type="evidence" value="ECO:0007669"/>
    <property type="project" value="UniProtKB-EC"/>
</dbReference>
<dbReference type="Proteomes" id="UP001378960">
    <property type="component" value="Unassembled WGS sequence"/>
</dbReference>
<comment type="cofactor">
    <cofactor evidence="1">
        <name>Fe(2+)</name>
        <dbReference type="ChEBI" id="CHEBI:29033"/>
    </cofactor>
</comment>
<comment type="similarity">
    <text evidence="3">Belongs to the JHDM1 histone demethylase family.</text>
</comment>
<evidence type="ECO:0000256" key="1">
    <source>
        <dbReference type="ARBA" id="ARBA00001954"/>
    </source>
</evidence>
<keyword evidence="12" id="KW-0804">Transcription</keyword>
<evidence type="ECO:0000256" key="7">
    <source>
        <dbReference type="ARBA" id="ARBA00022853"/>
    </source>
</evidence>
<comment type="catalytic activity">
    <reaction evidence="15">
        <text>N(6),N(6)-dimethyl-L-lysyl(36)-[histone H3] + 2 2-oxoglutarate + 2 O2 = L-lysyl(36)-[histone H3] + 2 formaldehyde + 2 succinate + 2 CO2</text>
        <dbReference type="Rhea" id="RHEA:42032"/>
        <dbReference type="Rhea" id="RHEA-COMP:9785"/>
        <dbReference type="Rhea" id="RHEA-COMP:9787"/>
        <dbReference type="ChEBI" id="CHEBI:15379"/>
        <dbReference type="ChEBI" id="CHEBI:16526"/>
        <dbReference type="ChEBI" id="CHEBI:16810"/>
        <dbReference type="ChEBI" id="CHEBI:16842"/>
        <dbReference type="ChEBI" id="CHEBI:29969"/>
        <dbReference type="ChEBI" id="CHEBI:30031"/>
        <dbReference type="ChEBI" id="CHEBI:61976"/>
        <dbReference type="EC" id="1.14.11.27"/>
    </reaction>
</comment>
<gene>
    <name evidence="17" type="ORF">DAPK24_020590</name>
</gene>
<evidence type="ECO:0000256" key="8">
    <source>
        <dbReference type="ARBA" id="ARBA00022964"/>
    </source>
</evidence>
<evidence type="ECO:0000256" key="13">
    <source>
        <dbReference type="ARBA" id="ARBA00023242"/>
    </source>
</evidence>
<evidence type="ECO:0000256" key="12">
    <source>
        <dbReference type="ARBA" id="ARBA00023163"/>
    </source>
</evidence>
<organism evidence="17 18">
    <name type="scientific">Pichia kluyveri</name>
    <name type="common">Yeast</name>
    <dbReference type="NCBI Taxonomy" id="36015"/>
    <lineage>
        <taxon>Eukaryota</taxon>
        <taxon>Fungi</taxon>
        <taxon>Dikarya</taxon>
        <taxon>Ascomycota</taxon>
        <taxon>Saccharomycotina</taxon>
        <taxon>Pichiomycetes</taxon>
        <taxon>Pichiales</taxon>
        <taxon>Pichiaceae</taxon>
        <taxon>Pichia</taxon>
    </lineage>
</organism>
<dbReference type="Gene3D" id="2.60.120.650">
    <property type="entry name" value="Cupin"/>
    <property type="match status" value="1"/>
</dbReference>
<dbReference type="InterPro" id="IPR041667">
    <property type="entry name" value="Cupin_8"/>
</dbReference>
<keyword evidence="13" id="KW-0539">Nucleus</keyword>
<protein>
    <recommendedName>
        <fullName evidence="4">[histone H3]-dimethyl-L-lysine(36) demethylase</fullName>
        <ecNumber evidence="4">1.14.11.27</ecNumber>
    </recommendedName>
    <alternativeName>
        <fullName evidence="14">[Histone-H3]-lysine-36 demethylase 1</fullName>
    </alternativeName>
</protein>
<keyword evidence="7" id="KW-0156">Chromatin regulator</keyword>
<evidence type="ECO:0000313" key="17">
    <source>
        <dbReference type="EMBL" id="GMM45484.1"/>
    </source>
</evidence>
<dbReference type="PANTHER" id="PTHR23123">
    <property type="entry name" value="PHD/F-BOX CONTAINING PROTEIN"/>
    <property type="match status" value="1"/>
</dbReference>
<dbReference type="Pfam" id="PF17811">
    <property type="entry name" value="JHD"/>
    <property type="match status" value="1"/>
</dbReference>
<dbReference type="InterPro" id="IPR003347">
    <property type="entry name" value="JmjC_dom"/>
</dbReference>
<dbReference type="EC" id="1.14.11.27" evidence="4"/>
<keyword evidence="9" id="KW-0560">Oxidoreductase</keyword>
<evidence type="ECO:0000256" key="6">
    <source>
        <dbReference type="ARBA" id="ARBA00022833"/>
    </source>
</evidence>
<dbReference type="InterPro" id="IPR041070">
    <property type="entry name" value="JHD"/>
</dbReference>
<evidence type="ECO:0000256" key="3">
    <source>
        <dbReference type="ARBA" id="ARBA00008037"/>
    </source>
</evidence>
<keyword evidence="18" id="KW-1185">Reference proteome</keyword>
<sequence length="470" mass="55070">MTRRSGRNSRRIDYAALNESSTLQELNVHPQINNFKNFKSIEPLNELICLINNDDTTNEYKQYYNSNGQFDDESLRKLVEDTRLVKPILIRGANPQIKETYNDNIKISFNIPNNDIEELTEKIGSNVKVPVMDVMTQNNSPRWDMKRWCEYFSTEKDKRDKIRNVISLEISDTKLGEEIKIPKVVEELDIISKLFENEGEGNDENLSEILIRNGINKPKVQKYILMSVEGSFTDFHIDFAGTSVYYSPICGHKKFLMIPPLNSNLKAYSKWCLSDNQNKIWFPSLIKQYNRKEFIKMQQDEKLPNAYLNNGFIVDIMPGDLLLLPSMWIHSVLTVKDSLIIGGNFLNLLSLENHLKAHKIEMETRVNDQFKFPNFIKFIWIIAYYLRENININLGEDSSYGIKCYENLVNFLHEQWRYVNSKTLLKREKHNANKIKYSIPRDIVGHNIEEFLKSMDQWLSGNSNKRQRIT</sequence>
<evidence type="ECO:0000259" key="16">
    <source>
        <dbReference type="PROSITE" id="PS51184"/>
    </source>
</evidence>
<keyword evidence="8" id="KW-0223">Dioxygenase</keyword>
<dbReference type="SMART" id="SM00558">
    <property type="entry name" value="JmjC"/>
    <property type="match status" value="1"/>
</dbReference>
<evidence type="ECO:0000256" key="11">
    <source>
        <dbReference type="ARBA" id="ARBA00023015"/>
    </source>
</evidence>
<evidence type="ECO:0000256" key="10">
    <source>
        <dbReference type="ARBA" id="ARBA00023004"/>
    </source>
</evidence>
<keyword evidence="5" id="KW-0479">Metal-binding</keyword>